<gene>
    <name evidence="1" type="ORF">H8K32_16475</name>
</gene>
<evidence type="ECO:0000313" key="2">
    <source>
        <dbReference type="Proteomes" id="UP000634011"/>
    </source>
</evidence>
<dbReference type="Proteomes" id="UP000634011">
    <property type="component" value="Unassembled WGS sequence"/>
</dbReference>
<organism evidence="1 2">
    <name type="scientific">Undibacterium jejuense</name>
    <dbReference type="NCBI Taxonomy" id="1344949"/>
    <lineage>
        <taxon>Bacteria</taxon>
        <taxon>Pseudomonadati</taxon>
        <taxon>Pseudomonadota</taxon>
        <taxon>Betaproteobacteria</taxon>
        <taxon>Burkholderiales</taxon>
        <taxon>Oxalobacteraceae</taxon>
        <taxon>Undibacterium</taxon>
    </lineage>
</organism>
<sequence length="161" mass="18025">MFTPSPYFRLRQKLHLKQYLAELSVLTGHPVSADELGSIEQAAAMRLAAQGEGSQYSVRLEIKFADISSVRFSKFLQRLSDANPSNIYVWTPRTIDCGAFLVPSLDAIKFDFDFTINDEGILAFTTRDLRDCLLLDFSIATTGGQVMTVETRGANWSKTVY</sequence>
<keyword evidence="2" id="KW-1185">Reference proteome</keyword>
<reference evidence="1" key="1">
    <citation type="submission" date="2020-08" db="EMBL/GenBank/DDBJ databases">
        <title>Novel species isolated from subtropical streams in China.</title>
        <authorList>
            <person name="Lu H."/>
        </authorList>
    </citation>
    <scope>NUCLEOTIDE SEQUENCE</scope>
    <source>
        <strain evidence="1">KACC 12607</strain>
    </source>
</reference>
<evidence type="ECO:0000313" key="1">
    <source>
        <dbReference type="EMBL" id="MBC3863704.1"/>
    </source>
</evidence>
<proteinExistence type="predicted"/>
<protein>
    <submittedName>
        <fullName evidence="1">Uncharacterized protein</fullName>
    </submittedName>
</protein>
<dbReference type="AlphaFoldDB" id="A0A923HML7"/>
<name>A0A923HML7_9BURK</name>
<comment type="caution">
    <text evidence="1">The sequence shown here is derived from an EMBL/GenBank/DDBJ whole genome shotgun (WGS) entry which is preliminary data.</text>
</comment>
<dbReference type="RefSeq" id="WP_186913641.1">
    <property type="nucleotide sequence ID" value="NZ_JACOFV010000016.1"/>
</dbReference>
<dbReference type="EMBL" id="JACOFV010000016">
    <property type="protein sequence ID" value="MBC3863704.1"/>
    <property type="molecule type" value="Genomic_DNA"/>
</dbReference>
<accession>A0A923HML7</accession>